<dbReference type="InterPro" id="IPR052199">
    <property type="entry name" value="MIPS"/>
</dbReference>
<dbReference type="AlphaFoldDB" id="X1AFJ8"/>
<proteinExistence type="predicted"/>
<dbReference type="SUPFAM" id="SSF51735">
    <property type="entry name" value="NAD(P)-binding Rossmann-fold domains"/>
    <property type="match status" value="1"/>
</dbReference>
<dbReference type="GO" id="GO:0006021">
    <property type="term" value="P:inositol biosynthetic process"/>
    <property type="evidence" value="ECO:0007669"/>
    <property type="project" value="TreeGrafter"/>
</dbReference>
<gene>
    <name evidence="1" type="ORF">S01H4_20935</name>
</gene>
<dbReference type="PANTHER" id="PTHR43125">
    <property type="entry name" value="INOSITOL-3-PHOSPHATE SYNTHASE"/>
    <property type="match status" value="1"/>
</dbReference>
<evidence type="ECO:0000313" key="1">
    <source>
        <dbReference type="EMBL" id="GAG68557.1"/>
    </source>
</evidence>
<dbReference type="EMBL" id="BART01009446">
    <property type="protein sequence ID" value="GAG68557.1"/>
    <property type="molecule type" value="Genomic_DNA"/>
</dbReference>
<dbReference type="Gene3D" id="3.40.50.720">
    <property type="entry name" value="NAD(P)-binding Rossmann-like Domain"/>
    <property type="match status" value="1"/>
</dbReference>
<dbReference type="PANTHER" id="PTHR43125:SF1">
    <property type="entry name" value="INOSITOL-3-PHOSPHATE SYNTHASE"/>
    <property type="match status" value="1"/>
</dbReference>
<name>X1AFJ8_9ZZZZ</name>
<comment type="caution">
    <text evidence="1">The sequence shown here is derived from an EMBL/GenBank/DDBJ whole genome shotgun (WGS) entry which is preliminary data.</text>
</comment>
<evidence type="ECO:0008006" key="2">
    <source>
        <dbReference type="Google" id="ProtNLM"/>
    </source>
</evidence>
<accession>X1AFJ8</accession>
<dbReference type="GO" id="GO:0004512">
    <property type="term" value="F:inositol-3-phosphate synthase activity"/>
    <property type="evidence" value="ECO:0007669"/>
    <property type="project" value="TreeGrafter"/>
</dbReference>
<sequence>MVKYYKQIIEDNMANKINIAIIGIGDCASALIQGVENYKKNPDKIIGLLPEIKQYSVNDINFVLGIDVNSNMVDLQIFKIQFYIFHSYYPSNM</sequence>
<organism evidence="1">
    <name type="scientific">marine sediment metagenome</name>
    <dbReference type="NCBI Taxonomy" id="412755"/>
    <lineage>
        <taxon>unclassified sequences</taxon>
        <taxon>metagenomes</taxon>
        <taxon>ecological metagenomes</taxon>
    </lineage>
</organism>
<dbReference type="InterPro" id="IPR036291">
    <property type="entry name" value="NAD(P)-bd_dom_sf"/>
</dbReference>
<reference evidence="1" key="1">
    <citation type="journal article" date="2014" name="Front. Microbiol.">
        <title>High frequency of phylogenetically diverse reductive dehalogenase-homologous genes in deep subseafloor sedimentary metagenomes.</title>
        <authorList>
            <person name="Kawai M."/>
            <person name="Futagami T."/>
            <person name="Toyoda A."/>
            <person name="Takaki Y."/>
            <person name="Nishi S."/>
            <person name="Hori S."/>
            <person name="Arai W."/>
            <person name="Tsubouchi T."/>
            <person name="Morono Y."/>
            <person name="Uchiyama I."/>
            <person name="Ito T."/>
            <person name="Fujiyama A."/>
            <person name="Inagaki F."/>
            <person name="Takami H."/>
        </authorList>
    </citation>
    <scope>NUCLEOTIDE SEQUENCE</scope>
    <source>
        <strain evidence="1">Expedition CK06-06</strain>
    </source>
</reference>
<protein>
    <recommendedName>
        <fullName evidence="2">Myo-inositol-1-phosphate synthase GAPDH-like domain-containing protein</fullName>
    </recommendedName>
</protein>